<dbReference type="PROSITE" id="PS50914">
    <property type="entry name" value="BON"/>
    <property type="match status" value="1"/>
</dbReference>
<dbReference type="SMART" id="SM00749">
    <property type="entry name" value="BON"/>
    <property type="match status" value="1"/>
</dbReference>
<accession>A0A514BWS4</accession>
<dbReference type="EMBL" id="CP041242">
    <property type="protein sequence ID" value="QDH71854.1"/>
    <property type="molecule type" value="Genomic_DNA"/>
</dbReference>
<dbReference type="KEGG" id="lyj:FKV23_12270"/>
<dbReference type="InterPro" id="IPR051686">
    <property type="entry name" value="Lipoprotein_DolP"/>
</dbReference>
<dbReference type="AlphaFoldDB" id="A0A514BWS4"/>
<dbReference type="Pfam" id="PF04972">
    <property type="entry name" value="BON"/>
    <property type="match status" value="1"/>
</dbReference>
<dbReference type="Proteomes" id="UP000317199">
    <property type="component" value="Chromosome"/>
</dbReference>
<dbReference type="InterPro" id="IPR014004">
    <property type="entry name" value="Transpt-assoc_nodulatn_dom_bac"/>
</dbReference>
<dbReference type="OrthoDB" id="8910395at2"/>
<keyword evidence="3" id="KW-1185">Reference proteome</keyword>
<dbReference type="PANTHER" id="PTHR34606">
    <property type="entry name" value="BON DOMAIN-CONTAINING PROTEIN"/>
    <property type="match status" value="1"/>
</dbReference>
<dbReference type="InterPro" id="IPR007055">
    <property type="entry name" value="BON_dom"/>
</dbReference>
<sequence>MLVAGTAYAVVNAQAQTETVNEAESSQPVGDTWITTKVKSKLLAHSETEGTEIDVDTLNGVVHLSGALGSQAEIDKAVEIARSTEGVVDVDASGLTVSIADTEHPGE</sequence>
<protein>
    <submittedName>
        <fullName evidence="2">BON domain-containing protein</fullName>
    </submittedName>
</protein>
<proteinExistence type="predicted"/>
<name>A0A514BWS4_9GAMM</name>
<dbReference type="PANTHER" id="PTHR34606:SF15">
    <property type="entry name" value="BON DOMAIN-CONTAINING PROTEIN"/>
    <property type="match status" value="1"/>
</dbReference>
<dbReference type="Gene3D" id="3.30.1340.30">
    <property type="match status" value="1"/>
</dbReference>
<evidence type="ECO:0000313" key="3">
    <source>
        <dbReference type="Proteomes" id="UP000317199"/>
    </source>
</evidence>
<evidence type="ECO:0000259" key="1">
    <source>
        <dbReference type="PROSITE" id="PS50914"/>
    </source>
</evidence>
<evidence type="ECO:0000313" key="2">
    <source>
        <dbReference type="EMBL" id="QDH71854.1"/>
    </source>
</evidence>
<reference evidence="2 3" key="1">
    <citation type="submission" date="2019-06" db="EMBL/GenBank/DDBJ databases">
        <title>Lysobacter alkalisoli sp. nov. isolated from saline-alkali soil.</title>
        <authorList>
            <person name="Sun J.-Q."/>
            <person name="Xu L."/>
        </authorList>
    </citation>
    <scope>NUCLEOTIDE SEQUENCE [LARGE SCALE GENOMIC DNA]</scope>
    <source>
        <strain evidence="2 3">SJ-36</strain>
    </source>
</reference>
<organism evidence="2 3">
    <name type="scientific">Marilutibacter alkalisoli</name>
    <dbReference type="NCBI Taxonomy" id="2591633"/>
    <lineage>
        <taxon>Bacteria</taxon>
        <taxon>Pseudomonadati</taxon>
        <taxon>Pseudomonadota</taxon>
        <taxon>Gammaproteobacteria</taxon>
        <taxon>Lysobacterales</taxon>
        <taxon>Lysobacteraceae</taxon>
        <taxon>Marilutibacter</taxon>
    </lineage>
</organism>
<feature type="domain" description="BON" evidence="1">
    <location>
        <begin position="30"/>
        <end position="99"/>
    </location>
</feature>
<gene>
    <name evidence="2" type="ORF">FKV23_12270</name>
</gene>